<protein>
    <submittedName>
        <fullName evidence="2">Uncharacterized membrane protein YsdA, DUF1294 family</fullName>
    </submittedName>
</protein>
<keyword evidence="1" id="KW-1133">Transmembrane helix</keyword>
<gene>
    <name evidence="2" type="ORF">SAMN05421666_2421</name>
</gene>
<dbReference type="OrthoDB" id="72963at2"/>
<dbReference type="EMBL" id="FTNV01000002">
    <property type="protein sequence ID" value="SIS19231.1"/>
    <property type="molecule type" value="Genomic_DNA"/>
</dbReference>
<dbReference type="InterPro" id="IPR010718">
    <property type="entry name" value="DUF1294"/>
</dbReference>
<dbReference type="STRING" id="573024.SAMN05216208_2898"/>
<feature type="transmembrane region" description="Helical" evidence="1">
    <location>
        <begin position="72"/>
        <end position="96"/>
    </location>
</feature>
<feature type="transmembrane region" description="Helical" evidence="1">
    <location>
        <begin position="6"/>
        <end position="25"/>
    </location>
</feature>
<keyword evidence="3" id="KW-1185">Reference proteome</keyword>
<evidence type="ECO:0000313" key="2">
    <source>
        <dbReference type="EMBL" id="SIS19231.1"/>
    </source>
</evidence>
<sequence>MLSIGPPAALGGYLLAVNVLTYLAFRSDKRRSEVRAWRTPEKTLLTLALVGGWPAAKLAQRRLRHKTRKEPFAGTLNIIGLAWATALGLLLAAGAFPV</sequence>
<evidence type="ECO:0000256" key="1">
    <source>
        <dbReference type="SAM" id="Phobius"/>
    </source>
</evidence>
<dbReference type="Pfam" id="PF06961">
    <property type="entry name" value="DUF1294"/>
    <property type="match status" value="1"/>
</dbReference>
<evidence type="ECO:0000313" key="3">
    <source>
        <dbReference type="Proteomes" id="UP000186019"/>
    </source>
</evidence>
<keyword evidence="1" id="KW-0472">Membrane</keyword>
<dbReference type="Proteomes" id="UP000186019">
    <property type="component" value="Unassembled WGS sequence"/>
</dbReference>
<dbReference type="AlphaFoldDB" id="A0A1N7H319"/>
<keyword evidence="1" id="KW-0812">Transmembrane</keyword>
<accession>A0A1N7H319</accession>
<organism evidence="2 3">
    <name type="scientific">Roseovarius nanhaiticus</name>
    <dbReference type="NCBI Taxonomy" id="573024"/>
    <lineage>
        <taxon>Bacteria</taxon>
        <taxon>Pseudomonadati</taxon>
        <taxon>Pseudomonadota</taxon>
        <taxon>Alphaproteobacteria</taxon>
        <taxon>Rhodobacterales</taxon>
        <taxon>Roseobacteraceae</taxon>
        <taxon>Roseovarius</taxon>
    </lineage>
</organism>
<dbReference type="RefSeq" id="WP_076534301.1">
    <property type="nucleotide sequence ID" value="NZ_FOAC01000003.1"/>
</dbReference>
<reference evidence="2 3" key="1">
    <citation type="submission" date="2017-01" db="EMBL/GenBank/DDBJ databases">
        <authorList>
            <person name="Mah S.A."/>
            <person name="Swanson W.J."/>
            <person name="Moy G.W."/>
            <person name="Vacquier V.D."/>
        </authorList>
    </citation>
    <scope>NUCLEOTIDE SEQUENCE [LARGE SCALE GENOMIC DNA]</scope>
    <source>
        <strain evidence="2 3">DSM 29590</strain>
    </source>
</reference>
<proteinExistence type="predicted"/>
<name>A0A1N7H319_9RHOB</name>